<protein>
    <submittedName>
        <fullName evidence="2">Uncharacterized protein</fullName>
    </submittedName>
</protein>
<feature type="region of interest" description="Disordered" evidence="1">
    <location>
        <begin position="119"/>
        <end position="145"/>
    </location>
</feature>
<name>A0AAE1XNN1_9LAMI</name>
<evidence type="ECO:0000256" key="1">
    <source>
        <dbReference type="SAM" id="MobiDB-lite"/>
    </source>
</evidence>
<sequence>MPNSEFPKEVLLMNNEGIQTRIPVEYEWVLVQALCGVIGHKPEHCKTAKKKAKQVWVQKSSQNISNPRVQVKFFDKLVDVIIQRRQYSSCLGGRESYKKGYRFYVRTFHAQYAESNVKPIPRKHPLEQSKDPLHPGTSPNGIRSTRSLGASCPSCKSANFHLPTYAGLCSSAPTKLGLSPSSSFYFHLLLFLLANPSYQIGDPILPYPVREAESVKRRLSANPLDQILSERKDANGPSPVHPNSLVPIEAIFFSFDRGIRS</sequence>
<accession>A0AAE1XNN1</accession>
<organism evidence="2 3">
    <name type="scientific">Sesamum alatum</name>
    <dbReference type="NCBI Taxonomy" id="300844"/>
    <lineage>
        <taxon>Eukaryota</taxon>
        <taxon>Viridiplantae</taxon>
        <taxon>Streptophyta</taxon>
        <taxon>Embryophyta</taxon>
        <taxon>Tracheophyta</taxon>
        <taxon>Spermatophyta</taxon>
        <taxon>Magnoliopsida</taxon>
        <taxon>eudicotyledons</taxon>
        <taxon>Gunneridae</taxon>
        <taxon>Pentapetalae</taxon>
        <taxon>asterids</taxon>
        <taxon>lamiids</taxon>
        <taxon>Lamiales</taxon>
        <taxon>Pedaliaceae</taxon>
        <taxon>Sesamum</taxon>
    </lineage>
</organism>
<feature type="compositionally biased region" description="Basic and acidic residues" evidence="1">
    <location>
        <begin position="124"/>
        <end position="133"/>
    </location>
</feature>
<dbReference type="EMBL" id="JACGWO010000011">
    <property type="protein sequence ID" value="KAK4414732.1"/>
    <property type="molecule type" value="Genomic_DNA"/>
</dbReference>
<comment type="caution">
    <text evidence="2">The sequence shown here is derived from an EMBL/GenBank/DDBJ whole genome shotgun (WGS) entry which is preliminary data.</text>
</comment>
<reference evidence="2" key="2">
    <citation type="journal article" date="2024" name="Plant">
        <title>Genomic evolution and insights into agronomic trait innovations of Sesamum species.</title>
        <authorList>
            <person name="Miao H."/>
            <person name="Wang L."/>
            <person name="Qu L."/>
            <person name="Liu H."/>
            <person name="Sun Y."/>
            <person name="Le M."/>
            <person name="Wang Q."/>
            <person name="Wei S."/>
            <person name="Zheng Y."/>
            <person name="Lin W."/>
            <person name="Duan Y."/>
            <person name="Cao H."/>
            <person name="Xiong S."/>
            <person name="Wang X."/>
            <person name="Wei L."/>
            <person name="Li C."/>
            <person name="Ma Q."/>
            <person name="Ju M."/>
            <person name="Zhao R."/>
            <person name="Li G."/>
            <person name="Mu C."/>
            <person name="Tian Q."/>
            <person name="Mei H."/>
            <person name="Zhang T."/>
            <person name="Gao T."/>
            <person name="Zhang H."/>
        </authorList>
    </citation>
    <scope>NUCLEOTIDE SEQUENCE</scope>
    <source>
        <strain evidence="2">3651</strain>
    </source>
</reference>
<proteinExistence type="predicted"/>
<dbReference type="Proteomes" id="UP001293254">
    <property type="component" value="Unassembled WGS sequence"/>
</dbReference>
<gene>
    <name evidence="2" type="ORF">Salat_2580100</name>
</gene>
<evidence type="ECO:0000313" key="2">
    <source>
        <dbReference type="EMBL" id="KAK4414732.1"/>
    </source>
</evidence>
<evidence type="ECO:0000313" key="3">
    <source>
        <dbReference type="Proteomes" id="UP001293254"/>
    </source>
</evidence>
<reference evidence="2" key="1">
    <citation type="submission" date="2020-06" db="EMBL/GenBank/DDBJ databases">
        <authorList>
            <person name="Li T."/>
            <person name="Hu X."/>
            <person name="Zhang T."/>
            <person name="Song X."/>
            <person name="Zhang H."/>
            <person name="Dai N."/>
            <person name="Sheng W."/>
            <person name="Hou X."/>
            <person name="Wei L."/>
        </authorList>
    </citation>
    <scope>NUCLEOTIDE SEQUENCE</scope>
    <source>
        <strain evidence="2">3651</strain>
        <tissue evidence="2">Leaf</tissue>
    </source>
</reference>
<dbReference type="AlphaFoldDB" id="A0AAE1XNN1"/>
<keyword evidence="3" id="KW-1185">Reference proteome</keyword>